<feature type="compositionally biased region" description="Basic and acidic residues" evidence="1">
    <location>
        <begin position="28"/>
        <end position="41"/>
    </location>
</feature>
<organism evidence="2 3">
    <name type="scientific">Fusarium sporotrichioides</name>
    <dbReference type="NCBI Taxonomy" id="5514"/>
    <lineage>
        <taxon>Eukaryota</taxon>
        <taxon>Fungi</taxon>
        <taxon>Dikarya</taxon>
        <taxon>Ascomycota</taxon>
        <taxon>Pezizomycotina</taxon>
        <taxon>Sordariomycetes</taxon>
        <taxon>Hypocreomycetidae</taxon>
        <taxon>Hypocreales</taxon>
        <taxon>Nectriaceae</taxon>
        <taxon>Fusarium</taxon>
    </lineage>
</organism>
<gene>
    <name evidence="2" type="ORF">FSPOR_5191</name>
</gene>
<sequence>MEKSLLDMDPDADALFILRRPNLQQVHAVKEHDALQEKENSEPNSTASPPNKRQKKSSTPADVDAIVSLQPYLENGHPNEIEFRVSTKHLCTASPVFSKMLKGNFQESRPNIRGVLEITASDWNTRAVLVGGTWKFRRSVAFKNLAVCADKDLLPMMKRKQPSLGFSVVSVWDIILGIKIPVLSGEEQNAIVCKLEKNLRLDNEGIDASEARLSLDYFIWDPENSLYQATIKHSTDQIEHHYLNSCRSFGAQYD</sequence>
<evidence type="ECO:0000256" key="1">
    <source>
        <dbReference type="SAM" id="MobiDB-lite"/>
    </source>
</evidence>
<feature type="region of interest" description="Disordered" evidence="1">
    <location>
        <begin position="28"/>
        <end position="61"/>
    </location>
</feature>
<feature type="compositionally biased region" description="Polar residues" evidence="1">
    <location>
        <begin position="42"/>
        <end position="51"/>
    </location>
</feature>
<reference evidence="2 3" key="1">
    <citation type="journal article" date="2018" name="PLoS Pathog.">
        <title>Evolution of structural diversity of trichothecenes, a family of toxins produced by plant pathogenic and entomopathogenic fungi.</title>
        <authorList>
            <person name="Proctor R.H."/>
            <person name="McCormick S.P."/>
            <person name="Kim H.S."/>
            <person name="Cardoza R.E."/>
            <person name="Stanley A.M."/>
            <person name="Lindo L."/>
            <person name="Kelly A."/>
            <person name="Brown D.W."/>
            <person name="Lee T."/>
            <person name="Vaughan M.M."/>
            <person name="Alexander N.J."/>
            <person name="Busman M."/>
            <person name="Gutierrez S."/>
        </authorList>
    </citation>
    <scope>NUCLEOTIDE SEQUENCE [LARGE SCALE GENOMIC DNA]</scope>
    <source>
        <strain evidence="2 3">NRRL 3299</strain>
    </source>
</reference>
<dbReference type="STRING" id="5514.A0A395S8R9"/>
<accession>A0A395S8R9</accession>
<dbReference type="EMBL" id="PXOF01000067">
    <property type="protein sequence ID" value="RGP68720.1"/>
    <property type="molecule type" value="Genomic_DNA"/>
</dbReference>
<dbReference type="AlphaFoldDB" id="A0A395S8R9"/>
<keyword evidence="3" id="KW-1185">Reference proteome</keyword>
<dbReference type="Proteomes" id="UP000266152">
    <property type="component" value="Unassembled WGS sequence"/>
</dbReference>
<evidence type="ECO:0000313" key="2">
    <source>
        <dbReference type="EMBL" id="RGP68720.1"/>
    </source>
</evidence>
<name>A0A395S8R9_FUSSP</name>
<comment type="caution">
    <text evidence="2">The sequence shown here is derived from an EMBL/GenBank/DDBJ whole genome shotgun (WGS) entry which is preliminary data.</text>
</comment>
<evidence type="ECO:0000313" key="3">
    <source>
        <dbReference type="Proteomes" id="UP000266152"/>
    </source>
</evidence>
<proteinExistence type="predicted"/>
<protein>
    <recommendedName>
        <fullName evidence="4">BTB domain-containing protein</fullName>
    </recommendedName>
</protein>
<evidence type="ECO:0008006" key="4">
    <source>
        <dbReference type="Google" id="ProtNLM"/>
    </source>
</evidence>